<keyword evidence="2" id="KW-1185">Reference proteome</keyword>
<proteinExistence type="predicted"/>
<evidence type="ECO:0000313" key="2">
    <source>
        <dbReference type="Proteomes" id="UP000054477"/>
    </source>
</evidence>
<dbReference type="AlphaFoldDB" id="A0A0C9XIW3"/>
<dbReference type="HOGENOM" id="CLU_2996817_0_0_1"/>
<sequence>MSSLDEPGYWAQELSFEHAKPLSIVCGDVVGVTSRECDFAVVAVRWDVGIRCASAIQ</sequence>
<reference evidence="1 2" key="1">
    <citation type="submission" date="2014-04" db="EMBL/GenBank/DDBJ databases">
        <authorList>
            <consortium name="DOE Joint Genome Institute"/>
            <person name="Kuo A."/>
            <person name="Kohler A."/>
            <person name="Nagy L.G."/>
            <person name="Floudas D."/>
            <person name="Copeland A."/>
            <person name="Barry K.W."/>
            <person name="Cichocki N."/>
            <person name="Veneault-Fourrey C."/>
            <person name="LaButti K."/>
            <person name="Lindquist E.A."/>
            <person name="Lipzen A."/>
            <person name="Lundell T."/>
            <person name="Morin E."/>
            <person name="Murat C."/>
            <person name="Sun H."/>
            <person name="Tunlid A."/>
            <person name="Henrissat B."/>
            <person name="Grigoriev I.V."/>
            <person name="Hibbett D.S."/>
            <person name="Martin F."/>
            <person name="Nordberg H.P."/>
            <person name="Cantor M.N."/>
            <person name="Hua S.X."/>
        </authorList>
    </citation>
    <scope>NUCLEOTIDE SEQUENCE [LARGE SCALE GENOMIC DNA]</scope>
    <source>
        <strain evidence="1 2">LaAM-08-1</strain>
    </source>
</reference>
<gene>
    <name evidence="1" type="ORF">K443DRAFT_682496</name>
</gene>
<reference evidence="2" key="2">
    <citation type="submission" date="2015-01" db="EMBL/GenBank/DDBJ databases">
        <title>Evolutionary Origins and Diversification of the Mycorrhizal Mutualists.</title>
        <authorList>
            <consortium name="DOE Joint Genome Institute"/>
            <consortium name="Mycorrhizal Genomics Consortium"/>
            <person name="Kohler A."/>
            <person name="Kuo A."/>
            <person name="Nagy L.G."/>
            <person name="Floudas D."/>
            <person name="Copeland A."/>
            <person name="Barry K.W."/>
            <person name="Cichocki N."/>
            <person name="Veneault-Fourrey C."/>
            <person name="LaButti K."/>
            <person name="Lindquist E.A."/>
            <person name="Lipzen A."/>
            <person name="Lundell T."/>
            <person name="Morin E."/>
            <person name="Murat C."/>
            <person name="Riley R."/>
            <person name="Ohm R."/>
            <person name="Sun H."/>
            <person name="Tunlid A."/>
            <person name="Henrissat B."/>
            <person name="Grigoriev I.V."/>
            <person name="Hibbett D.S."/>
            <person name="Martin F."/>
        </authorList>
    </citation>
    <scope>NUCLEOTIDE SEQUENCE [LARGE SCALE GENOMIC DNA]</scope>
    <source>
        <strain evidence="2">LaAM-08-1</strain>
    </source>
</reference>
<name>A0A0C9XIW3_9AGAR</name>
<dbReference type="EMBL" id="KN838731">
    <property type="protein sequence ID" value="KIJ96162.1"/>
    <property type="molecule type" value="Genomic_DNA"/>
</dbReference>
<organism evidence="1 2">
    <name type="scientific">Laccaria amethystina LaAM-08-1</name>
    <dbReference type="NCBI Taxonomy" id="1095629"/>
    <lineage>
        <taxon>Eukaryota</taxon>
        <taxon>Fungi</taxon>
        <taxon>Dikarya</taxon>
        <taxon>Basidiomycota</taxon>
        <taxon>Agaricomycotina</taxon>
        <taxon>Agaricomycetes</taxon>
        <taxon>Agaricomycetidae</taxon>
        <taxon>Agaricales</taxon>
        <taxon>Agaricineae</taxon>
        <taxon>Hydnangiaceae</taxon>
        <taxon>Laccaria</taxon>
    </lineage>
</organism>
<protein>
    <submittedName>
        <fullName evidence="1">Uncharacterized protein</fullName>
    </submittedName>
</protein>
<evidence type="ECO:0000313" key="1">
    <source>
        <dbReference type="EMBL" id="KIJ96162.1"/>
    </source>
</evidence>
<dbReference type="Proteomes" id="UP000054477">
    <property type="component" value="Unassembled WGS sequence"/>
</dbReference>
<accession>A0A0C9XIW3</accession>